<proteinExistence type="predicted"/>
<reference evidence="1 2" key="1">
    <citation type="submission" date="2020-07" db="EMBL/GenBank/DDBJ databases">
        <title>Genomic characterization of Flavobacterium psychrophilum strains.</title>
        <authorList>
            <person name="Castillo D."/>
            <person name="Jorgensen J."/>
            <person name="Middelboe M."/>
        </authorList>
    </citation>
    <scope>NUCLEOTIDE SEQUENCE [LARGE SCALE GENOMIC DNA]</scope>
    <source>
        <strain evidence="1 2">FPS-R7</strain>
    </source>
</reference>
<evidence type="ECO:0000313" key="1">
    <source>
        <dbReference type="EMBL" id="QRE03533.1"/>
    </source>
</evidence>
<dbReference type="Proteomes" id="UP000596329">
    <property type="component" value="Chromosome"/>
</dbReference>
<accession>A0A7U2NEH5</accession>
<organism evidence="1 2">
    <name type="scientific">Flavobacterium psychrophilum</name>
    <dbReference type="NCBI Taxonomy" id="96345"/>
    <lineage>
        <taxon>Bacteria</taxon>
        <taxon>Pseudomonadati</taxon>
        <taxon>Bacteroidota</taxon>
        <taxon>Flavobacteriia</taxon>
        <taxon>Flavobacteriales</taxon>
        <taxon>Flavobacteriaceae</taxon>
        <taxon>Flavobacterium</taxon>
    </lineage>
</organism>
<sequence length="76" mass="9038">MACHVKQETMTLNEKYCDLVDNDSGYDNQLLADNCEKIAEDFAVNFTEWRLTTHIKNIDQYTMMELLSIYKQNRRL</sequence>
<dbReference type="AlphaFoldDB" id="A0A7U2NEH5"/>
<evidence type="ECO:0000313" key="2">
    <source>
        <dbReference type="Proteomes" id="UP000596329"/>
    </source>
</evidence>
<dbReference type="EMBL" id="CP059075">
    <property type="protein sequence ID" value="QRE03533.1"/>
    <property type="molecule type" value="Genomic_DNA"/>
</dbReference>
<gene>
    <name evidence="1" type="ORF">H0H26_11675</name>
</gene>
<protein>
    <submittedName>
        <fullName evidence="1">Uncharacterized protein</fullName>
    </submittedName>
</protein>
<dbReference type="RefSeq" id="WP_203095848.1">
    <property type="nucleotide sequence ID" value="NZ_CP059075.1"/>
</dbReference>
<name>A0A7U2NEH5_FLAPS</name>